<protein>
    <submittedName>
        <fullName evidence="2">Uncharacterized protein</fullName>
    </submittedName>
</protein>
<feature type="transmembrane region" description="Helical" evidence="1">
    <location>
        <begin position="177"/>
        <end position="197"/>
    </location>
</feature>
<feature type="transmembrane region" description="Helical" evidence="1">
    <location>
        <begin position="139"/>
        <end position="157"/>
    </location>
</feature>
<gene>
    <name evidence="2" type="ORF">FO442_10255</name>
</gene>
<evidence type="ECO:0000256" key="1">
    <source>
        <dbReference type="SAM" id="Phobius"/>
    </source>
</evidence>
<keyword evidence="1" id="KW-0812">Transmembrane</keyword>
<feature type="transmembrane region" description="Helical" evidence="1">
    <location>
        <begin position="239"/>
        <end position="258"/>
    </location>
</feature>
<dbReference type="RefSeq" id="WP_144333090.1">
    <property type="nucleotide sequence ID" value="NZ_VLPL01000004.1"/>
</dbReference>
<comment type="caution">
    <text evidence="2">The sequence shown here is derived from an EMBL/GenBank/DDBJ whole genome shotgun (WGS) entry which is preliminary data.</text>
</comment>
<feature type="transmembrane region" description="Helical" evidence="1">
    <location>
        <begin position="48"/>
        <end position="64"/>
    </location>
</feature>
<evidence type="ECO:0000313" key="3">
    <source>
        <dbReference type="Proteomes" id="UP000316008"/>
    </source>
</evidence>
<organism evidence="2 3">
    <name type="scientific">Fluviicola chungangensis</name>
    <dbReference type="NCBI Taxonomy" id="2597671"/>
    <lineage>
        <taxon>Bacteria</taxon>
        <taxon>Pseudomonadati</taxon>
        <taxon>Bacteroidota</taxon>
        <taxon>Flavobacteriia</taxon>
        <taxon>Flavobacteriales</taxon>
        <taxon>Crocinitomicaceae</taxon>
        <taxon>Fluviicola</taxon>
    </lineage>
</organism>
<reference evidence="2 3" key="1">
    <citation type="submission" date="2019-07" db="EMBL/GenBank/DDBJ databases">
        <authorList>
            <person name="Huq M.A."/>
        </authorList>
    </citation>
    <scope>NUCLEOTIDE SEQUENCE [LARGE SCALE GENOMIC DNA]</scope>
    <source>
        <strain evidence="2 3">MAH-3</strain>
    </source>
</reference>
<feature type="transmembrane region" description="Helical" evidence="1">
    <location>
        <begin position="204"/>
        <end position="227"/>
    </location>
</feature>
<proteinExistence type="predicted"/>
<dbReference type="AlphaFoldDB" id="A0A556MYV2"/>
<name>A0A556MYV2_9FLAO</name>
<evidence type="ECO:0000313" key="2">
    <source>
        <dbReference type="EMBL" id="TSJ44969.1"/>
    </source>
</evidence>
<feature type="transmembrane region" description="Helical" evidence="1">
    <location>
        <begin position="71"/>
        <end position="91"/>
    </location>
</feature>
<sequence>MKQVKIVRRLSWLIAALICLTSWQGLVSPETYIKETELWAAQARGQDLINLYIIPFYLLSVLLIDRKEKYFALIWTGISCYFIYTFLIYCFDIQFNRLFLLYVFILGLSCYSLFFLLYSNRNTIRVSGENSFLHQLTGGYFIFTAVLFYGAWLAAIIPANLLNNMPPDLEMLPTNPVHVLDLSIVLPGIFIGGVLLIRNKKPGYFLAPVILTFSLLMQLTIGVLMLFLTDHGQNTPVALIWFIFSLSLISLILLLSLLKTNHADYE</sequence>
<accession>A0A556MYV2</accession>
<dbReference type="OrthoDB" id="3260635at2"/>
<keyword evidence="1" id="KW-0472">Membrane</keyword>
<keyword evidence="1" id="KW-1133">Transmembrane helix</keyword>
<feature type="transmembrane region" description="Helical" evidence="1">
    <location>
        <begin position="97"/>
        <end position="118"/>
    </location>
</feature>
<dbReference type="EMBL" id="VLPL01000004">
    <property type="protein sequence ID" value="TSJ44969.1"/>
    <property type="molecule type" value="Genomic_DNA"/>
</dbReference>
<keyword evidence="3" id="KW-1185">Reference proteome</keyword>
<dbReference type="Proteomes" id="UP000316008">
    <property type="component" value="Unassembled WGS sequence"/>
</dbReference>